<dbReference type="Pfam" id="PF13599">
    <property type="entry name" value="Pentapeptide_4"/>
    <property type="match status" value="1"/>
</dbReference>
<dbReference type="EMBL" id="JBBHJZ010000004">
    <property type="protein sequence ID" value="MEJ5978744.1"/>
    <property type="molecule type" value="Genomic_DNA"/>
</dbReference>
<evidence type="ECO:0000313" key="2">
    <source>
        <dbReference type="Proteomes" id="UP001361239"/>
    </source>
</evidence>
<dbReference type="Proteomes" id="UP001361239">
    <property type="component" value="Unassembled WGS sequence"/>
</dbReference>
<gene>
    <name evidence="1" type="ORF">WG901_18975</name>
</gene>
<keyword evidence="2" id="KW-1185">Reference proteome</keyword>
<reference evidence="1 2" key="1">
    <citation type="submission" date="2024-03" db="EMBL/GenBank/DDBJ databases">
        <authorList>
            <person name="Jo J.-H."/>
        </authorList>
    </citation>
    <scope>NUCLEOTIDE SEQUENCE [LARGE SCALE GENOMIC DNA]</scope>
    <source>
        <strain evidence="1 2">PS1R-30</strain>
    </source>
</reference>
<dbReference type="Pfam" id="PF00805">
    <property type="entry name" value="Pentapeptide"/>
    <property type="match status" value="1"/>
</dbReference>
<dbReference type="InterPro" id="IPR051082">
    <property type="entry name" value="Pentapeptide-BTB/POZ_domain"/>
</dbReference>
<accession>A0ABU8S0E3</accession>
<protein>
    <submittedName>
        <fullName evidence="1">Pentapeptide repeat-containing protein</fullName>
    </submittedName>
</protein>
<sequence length="228" mass="25309">MDDLFADRAVRDRTLARADIERLTGRAQCLVDCDLEEVDLSGLDLTGWRFERCNVRKADISRAKLEDTTWQSCRGAFVNFTGADMGAARCVASDFNNAAFRRTNLQAAKFDQCKLTGGDLFEVKGLEIHFGETLFVNAKLAGHTFRKATLTRVDFSQADLRKCDFRQATLVECSLREANLDGARFDGADLRGADLGGLQLFDARQFRGATISREQAAQLLGQLGLNVR</sequence>
<organism evidence="1 2">
    <name type="scientific">Novosphingobium anseongense</name>
    <dbReference type="NCBI Taxonomy" id="3133436"/>
    <lineage>
        <taxon>Bacteria</taxon>
        <taxon>Pseudomonadati</taxon>
        <taxon>Pseudomonadota</taxon>
        <taxon>Alphaproteobacteria</taxon>
        <taxon>Sphingomonadales</taxon>
        <taxon>Sphingomonadaceae</taxon>
        <taxon>Novosphingobium</taxon>
    </lineage>
</organism>
<name>A0ABU8S0E3_9SPHN</name>
<proteinExistence type="predicted"/>
<dbReference type="RefSeq" id="WP_339588682.1">
    <property type="nucleotide sequence ID" value="NZ_JBBHJZ010000004.1"/>
</dbReference>
<comment type="caution">
    <text evidence="1">The sequence shown here is derived from an EMBL/GenBank/DDBJ whole genome shotgun (WGS) entry which is preliminary data.</text>
</comment>
<dbReference type="Gene3D" id="2.160.20.80">
    <property type="entry name" value="E3 ubiquitin-protein ligase SopA"/>
    <property type="match status" value="2"/>
</dbReference>
<dbReference type="PANTHER" id="PTHR14136">
    <property type="entry name" value="BTB_POZ DOMAIN-CONTAINING PROTEIN KCTD9"/>
    <property type="match status" value="1"/>
</dbReference>
<dbReference type="SUPFAM" id="SSF141571">
    <property type="entry name" value="Pentapeptide repeat-like"/>
    <property type="match status" value="1"/>
</dbReference>
<dbReference type="InterPro" id="IPR001646">
    <property type="entry name" value="5peptide_repeat"/>
</dbReference>
<dbReference type="PANTHER" id="PTHR14136:SF17">
    <property type="entry name" value="BTB_POZ DOMAIN-CONTAINING PROTEIN KCTD9"/>
    <property type="match status" value="1"/>
</dbReference>
<evidence type="ECO:0000313" key="1">
    <source>
        <dbReference type="EMBL" id="MEJ5978744.1"/>
    </source>
</evidence>